<evidence type="ECO:0000313" key="3">
    <source>
        <dbReference type="Proteomes" id="UP000201566"/>
    </source>
</evidence>
<feature type="region of interest" description="Disordered" evidence="1">
    <location>
        <begin position="1"/>
        <end position="28"/>
    </location>
</feature>
<proteinExistence type="predicted"/>
<evidence type="ECO:0000256" key="1">
    <source>
        <dbReference type="SAM" id="MobiDB-lite"/>
    </source>
</evidence>
<organism evidence="2 3">
    <name type="scientific">Pandoravirus dulcis</name>
    <dbReference type="NCBI Taxonomy" id="1349409"/>
    <lineage>
        <taxon>Viruses</taxon>
        <taxon>Pandoravirus</taxon>
    </lineage>
</organism>
<feature type="region of interest" description="Disordered" evidence="1">
    <location>
        <begin position="511"/>
        <end position="542"/>
    </location>
</feature>
<protein>
    <submittedName>
        <fullName evidence="2">Uncharacterized protein</fullName>
    </submittedName>
</protein>
<dbReference type="KEGG" id="vg:34567893"/>
<accession>A0A291AU47</accession>
<gene>
    <name evidence="2" type="ORF">pdul_cds_741</name>
</gene>
<dbReference type="RefSeq" id="YP_009430251.1">
    <property type="nucleotide sequence ID" value="NC_021858.1"/>
</dbReference>
<sequence>MSGIEGARMAAGPTTDTGAPSHDPPCARGTIGLADLPREILLHIVQFVRRPSHLLAARMAARLFDLIDVVRHAAEWVARPAHAAAVIRSRAPRDLVAKALPLYSDHTSRSLLGVAVAGGRLDIVRLVHQFIESSAADAPCRPGRHDVYSAVCAAARGRHVDIARYLLTRRIGNVYGGGCGWGVKEAAGAGNVDLFVFVHDMYSLPSTNAKLCRCDAQIGRAAWSAARPDVALWMRDFGCAGYCRPALDQLVEAIVQGHDSIEAIVQHMEPITDPELVQRLNSAVTSVNVGHHAAIVAAIDRGLPIDPTALLVGAASNNDVEAMELITQRFPPTRHMVRSAIVASTAYDDDESSGAWWLARQWPDAVDAALVTACIVEGALEAVRAIESVLDPPYDWKRAAGAVLASQSMSLIAYAIEQKGVTLDESVVLTDGFAPRADAVAYLIQRYGRQHTQALCDMGASLWRRQHSHDVECLREIADKGLLCVAAYAAMFWAHDRDHEPEPALSCACTSCRGPDGPRPLKRRRVGPPSPPPQDSPDGTHT</sequence>
<reference evidence="2 3" key="1">
    <citation type="journal article" date="2013" name="Science">
        <title>Pandoraviruses: amoeba viruses with genomes up to 2.5 Mb reaching that of parasitic eukaryotes.</title>
        <authorList>
            <person name="Philippe N."/>
            <person name="Legendre M."/>
            <person name="Doutre G."/>
            <person name="Coute Y."/>
            <person name="Poirot O."/>
            <person name="Lescot M."/>
            <person name="Arslan D."/>
            <person name="Seltzer V."/>
            <person name="Bertaux L."/>
            <person name="Bruley C."/>
            <person name="Garin J."/>
            <person name="Claverie J.M."/>
            <person name="Abergel C."/>
        </authorList>
    </citation>
    <scope>NUCLEOTIDE SEQUENCE [LARGE SCALE GENOMIC DNA]</scope>
    <source>
        <strain evidence="2">Melbourne</strain>
    </source>
</reference>
<dbReference type="GeneID" id="34567893"/>
<name>A0A291AU47_9VIRU</name>
<evidence type="ECO:0000313" key="2">
    <source>
        <dbReference type="EMBL" id="ATE82542.1"/>
    </source>
</evidence>
<dbReference type="Proteomes" id="UP000201566">
    <property type="component" value="Segment"/>
</dbReference>
<dbReference type="EMBL" id="KC977570">
    <property type="protein sequence ID" value="ATE82542.1"/>
    <property type="molecule type" value="Genomic_DNA"/>
</dbReference>